<dbReference type="Gene3D" id="2.40.33.20">
    <property type="entry name" value="PK beta-barrel domain-like"/>
    <property type="match status" value="1"/>
</dbReference>
<comment type="caution">
    <text evidence="2">The sequence shown here is derived from an EMBL/GenBank/DDBJ whole genome shotgun (WGS) entry which is preliminary data.</text>
</comment>
<protein>
    <submittedName>
        <fullName evidence="2">Molybdenum cofactor sulfurase</fullName>
    </submittedName>
</protein>
<dbReference type="GO" id="GO:0030151">
    <property type="term" value="F:molybdenum ion binding"/>
    <property type="evidence" value="ECO:0007669"/>
    <property type="project" value="InterPro"/>
</dbReference>
<name>A0A916X789_9HYPH</name>
<feature type="domain" description="MOSC" evidence="1">
    <location>
        <begin position="121"/>
        <end position="280"/>
    </location>
</feature>
<dbReference type="InterPro" id="IPR005303">
    <property type="entry name" value="MOCOS_middle"/>
</dbReference>
<dbReference type="Pfam" id="PF03476">
    <property type="entry name" value="MOSC_N"/>
    <property type="match status" value="1"/>
</dbReference>
<accession>A0A916X789</accession>
<dbReference type="AlphaFoldDB" id="A0A916X789"/>
<evidence type="ECO:0000313" key="3">
    <source>
        <dbReference type="Proteomes" id="UP000637002"/>
    </source>
</evidence>
<gene>
    <name evidence="2" type="ORF">GCM10010994_06740</name>
</gene>
<dbReference type="PROSITE" id="PS51340">
    <property type="entry name" value="MOSC"/>
    <property type="match status" value="1"/>
</dbReference>
<dbReference type="Pfam" id="PF03473">
    <property type="entry name" value="MOSC"/>
    <property type="match status" value="1"/>
</dbReference>
<dbReference type="SUPFAM" id="SSF50800">
    <property type="entry name" value="PK beta-barrel domain-like"/>
    <property type="match status" value="1"/>
</dbReference>
<proteinExistence type="predicted"/>
<dbReference type="InterPro" id="IPR005302">
    <property type="entry name" value="MoCF_Sase_C"/>
</dbReference>
<organism evidence="2 3">
    <name type="scientific">Chelatococcus reniformis</name>
    <dbReference type="NCBI Taxonomy" id="1494448"/>
    <lineage>
        <taxon>Bacteria</taxon>
        <taxon>Pseudomonadati</taxon>
        <taxon>Pseudomonadota</taxon>
        <taxon>Alphaproteobacteria</taxon>
        <taxon>Hyphomicrobiales</taxon>
        <taxon>Chelatococcaceae</taxon>
        <taxon>Chelatococcus</taxon>
    </lineage>
</organism>
<evidence type="ECO:0000259" key="1">
    <source>
        <dbReference type="PROSITE" id="PS51340"/>
    </source>
</evidence>
<dbReference type="InterPro" id="IPR011037">
    <property type="entry name" value="Pyrv_Knase-like_insert_dom_sf"/>
</dbReference>
<reference evidence="2" key="1">
    <citation type="journal article" date="2014" name="Int. J. Syst. Evol. Microbiol.">
        <title>Complete genome sequence of Corynebacterium casei LMG S-19264T (=DSM 44701T), isolated from a smear-ripened cheese.</title>
        <authorList>
            <consortium name="US DOE Joint Genome Institute (JGI-PGF)"/>
            <person name="Walter F."/>
            <person name="Albersmeier A."/>
            <person name="Kalinowski J."/>
            <person name="Ruckert C."/>
        </authorList>
    </citation>
    <scope>NUCLEOTIDE SEQUENCE</scope>
    <source>
        <strain evidence="2">CGMCC 1.12919</strain>
    </source>
</reference>
<dbReference type="Proteomes" id="UP000637002">
    <property type="component" value="Unassembled WGS sequence"/>
</dbReference>
<reference evidence="2" key="2">
    <citation type="submission" date="2020-09" db="EMBL/GenBank/DDBJ databases">
        <authorList>
            <person name="Sun Q."/>
            <person name="Zhou Y."/>
        </authorList>
    </citation>
    <scope>NUCLEOTIDE SEQUENCE</scope>
    <source>
        <strain evidence="2">CGMCC 1.12919</strain>
    </source>
</reference>
<evidence type="ECO:0000313" key="2">
    <source>
        <dbReference type="EMBL" id="GGC50266.1"/>
    </source>
</evidence>
<dbReference type="EMBL" id="BMGG01000001">
    <property type="protein sequence ID" value="GGC50266.1"/>
    <property type="molecule type" value="Genomic_DNA"/>
</dbReference>
<keyword evidence="3" id="KW-1185">Reference proteome</keyword>
<dbReference type="GO" id="GO:0003824">
    <property type="term" value="F:catalytic activity"/>
    <property type="evidence" value="ECO:0007669"/>
    <property type="project" value="InterPro"/>
</dbReference>
<dbReference type="GO" id="GO:0030170">
    <property type="term" value="F:pyridoxal phosphate binding"/>
    <property type="evidence" value="ECO:0007669"/>
    <property type="project" value="InterPro"/>
</dbReference>
<sequence length="281" mass="30059">MVGSSPAIPFPYQRAGKFLLSSPMRVVTISRYPIKGLSAERLTAVDLEPGRVIAGDRRYAIENGPSGFDPAAPGYHPKVKFLMLMRNERLAALDTRFDDATTTLAIRDRASDRVLVSADLSAAAGRAAVEAFFADHMADELRGPPKVLEAARAPAPFSFSDVAAKVVSIINLASVAEISALVGTSVDPRRFRGNLTVDGLPAWAELDMVGATLETATGARLKVVKRIVRCAATNVDPQTAQRDLDIPRALMRAYGHMDCGVYAEVVTAGRLAEGNILRPSA</sequence>